<evidence type="ECO:0000256" key="3">
    <source>
        <dbReference type="ARBA" id="ARBA00022729"/>
    </source>
</evidence>
<evidence type="ECO:0000259" key="7">
    <source>
        <dbReference type="PROSITE" id="PS52012"/>
    </source>
</evidence>
<evidence type="ECO:0000256" key="6">
    <source>
        <dbReference type="SAM" id="SignalP"/>
    </source>
</evidence>
<keyword evidence="9" id="KW-1185">Reference proteome</keyword>
<keyword evidence="3 6" id="KW-0732">Signal</keyword>
<feature type="domain" description="CFEM" evidence="7">
    <location>
        <begin position="1"/>
        <end position="107"/>
    </location>
</feature>
<dbReference type="Pfam" id="PF05730">
    <property type="entry name" value="CFEM"/>
    <property type="match status" value="1"/>
</dbReference>
<evidence type="ECO:0000256" key="2">
    <source>
        <dbReference type="ARBA" id="ARBA00022525"/>
    </source>
</evidence>
<gene>
    <name evidence="8" type="ORF">MIND_00325000</name>
</gene>
<accession>A0A8H6WAV0</accession>
<evidence type="ECO:0000256" key="4">
    <source>
        <dbReference type="ARBA" id="ARBA00023157"/>
    </source>
</evidence>
<dbReference type="OrthoDB" id="3052806at2759"/>
<feature type="chain" id="PRO_5034777508" description="CFEM domain-containing protein" evidence="6">
    <location>
        <begin position="18"/>
        <end position="199"/>
    </location>
</feature>
<evidence type="ECO:0000313" key="8">
    <source>
        <dbReference type="EMBL" id="KAF7309541.1"/>
    </source>
</evidence>
<organism evidence="8 9">
    <name type="scientific">Mycena indigotica</name>
    <dbReference type="NCBI Taxonomy" id="2126181"/>
    <lineage>
        <taxon>Eukaryota</taxon>
        <taxon>Fungi</taxon>
        <taxon>Dikarya</taxon>
        <taxon>Basidiomycota</taxon>
        <taxon>Agaricomycotina</taxon>
        <taxon>Agaricomycetes</taxon>
        <taxon>Agaricomycetidae</taxon>
        <taxon>Agaricales</taxon>
        <taxon>Marasmiineae</taxon>
        <taxon>Mycenaceae</taxon>
        <taxon>Mycena</taxon>
    </lineage>
</organism>
<dbReference type="SMART" id="SM00747">
    <property type="entry name" value="CFEM"/>
    <property type="match status" value="1"/>
</dbReference>
<dbReference type="GO" id="GO:0005576">
    <property type="term" value="C:extracellular region"/>
    <property type="evidence" value="ECO:0007669"/>
    <property type="project" value="UniProtKB-SubCell"/>
</dbReference>
<dbReference type="AlphaFoldDB" id="A0A8H6WAV0"/>
<name>A0A8H6WAV0_9AGAR</name>
<proteinExistence type="predicted"/>
<protein>
    <recommendedName>
        <fullName evidence="7">CFEM domain-containing protein</fullName>
    </recommendedName>
</protein>
<feature type="signal peptide" evidence="6">
    <location>
        <begin position="1"/>
        <end position="17"/>
    </location>
</feature>
<dbReference type="Proteomes" id="UP000636479">
    <property type="component" value="Unassembled WGS sequence"/>
</dbReference>
<sequence>MASVLLVLFIVSGLAQAQVSALPQCAVGCANQAATKVGCSTTDAVCLCKTSFASTVLQCAGATSCNEADQTKVSDILEQLCSPVGGGPVSASRSSPPASSSSNSVSQIITVTTTVTSISPPFTTTFTTKVSVTSNGPTVIPPPISPSLSSPRPSSASLSGSTPSSSGTQAPNRAAIAVDHNNVISFTLASILSLLIALL</sequence>
<dbReference type="EMBL" id="JACAZF010000003">
    <property type="protein sequence ID" value="KAF7309541.1"/>
    <property type="molecule type" value="Genomic_DNA"/>
</dbReference>
<keyword evidence="4" id="KW-1015">Disulfide bond</keyword>
<keyword evidence="2" id="KW-0964">Secreted</keyword>
<feature type="compositionally biased region" description="Low complexity" evidence="5">
    <location>
        <begin position="146"/>
        <end position="170"/>
    </location>
</feature>
<feature type="region of interest" description="Disordered" evidence="5">
    <location>
        <begin position="135"/>
        <end position="170"/>
    </location>
</feature>
<evidence type="ECO:0000256" key="1">
    <source>
        <dbReference type="ARBA" id="ARBA00004613"/>
    </source>
</evidence>
<dbReference type="RefSeq" id="XP_037222991.1">
    <property type="nucleotide sequence ID" value="XM_037360106.1"/>
</dbReference>
<dbReference type="GeneID" id="59342622"/>
<dbReference type="PROSITE" id="PS52012">
    <property type="entry name" value="CFEM"/>
    <property type="match status" value="1"/>
</dbReference>
<evidence type="ECO:0000256" key="5">
    <source>
        <dbReference type="SAM" id="MobiDB-lite"/>
    </source>
</evidence>
<reference evidence="8" key="1">
    <citation type="submission" date="2020-05" db="EMBL/GenBank/DDBJ databases">
        <title>Mycena genomes resolve the evolution of fungal bioluminescence.</title>
        <authorList>
            <person name="Tsai I.J."/>
        </authorList>
    </citation>
    <scope>NUCLEOTIDE SEQUENCE</scope>
    <source>
        <strain evidence="8">171206Taipei</strain>
    </source>
</reference>
<dbReference type="InterPro" id="IPR008427">
    <property type="entry name" value="Extracellular_membr_CFEM_dom"/>
</dbReference>
<comment type="subcellular location">
    <subcellularLocation>
        <location evidence="1">Secreted</location>
    </subcellularLocation>
</comment>
<comment type="caution">
    <text evidence="8">The sequence shown here is derived from an EMBL/GenBank/DDBJ whole genome shotgun (WGS) entry which is preliminary data.</text>
</comment>
<evidence type="ECO:0000313" key="9">
    <source>
        <dbReference type="Proteomes" id="UP000636479"/>
    </source>
</evidence>